<evidence type="ECO:0000313" key="2">
    <source>
        <dbReference type="Proteomes" id="UP000183994"/>
    </source>
</evidence>
<name>A0A1M6NKU3_9BACT</name>
<proteinExistence type="predicted"/>
<protein>
    <submittedName>
        <fullName evidence="1">Uncharacterized protein</fullName>
    </submittedName>
</protein>
<organism evidence="1 2">
    <name type="scientific">Desulfatibacillum alkenivorans DSM 16219</name>
    <dbReference type="NCBI Taxonomy" id="1121393"/>
    <lineage>
        <taxon>Bacteria</taxon>
        <taxon>Pseudomonadati</taxon>
        <taxon>Thermodesulfobacteriota</taxon>
        <taxon>Desulfobacteria</taxon>
        <taxon>Desulfobacterales</taxon>
        <taxon>Desulfatibacillaceae</taxon>
        <taxon>Desulfatibacillum</taxon>
    </lineage>
</organism>
<keyword evidence="2" id="KW-1185">Reference proteome</keyword>
<gene>
    <name evidence="1" type="ORF">SAMN02745216_02618</name>
</gene>
<sequence length="160" mass="18479">MAEELVSNSYKMSASQWLWHRYDVKTLADLAPGEIVEGPFAQIVRYRGQKSETSLGSSSYDFYKICLMDHTILRALESDKDLRLFPFALYILCHELIHIVRFAKFLQSFHASQEEKMAEENRVHQKTREVLNSVRVPGKEALFAFYKAWEAPMDAAIASQ</sequence>
<evidence type="ECO:0000313" key="1">
    <source>
        <dbReference type="EMBL" id="SHJ96375.1"/>
    </source>
</evidence>
<dbReference type="Proteomes" id="UP000183994">
    <property type="component" value="Unassembled WGS sequence"/>
</dbReference>
<accession>A0A1M6NKU3</accession>
<dbReference type="EMBL" id="FQZU01000015">
    <property type="protein sequence ID" value="SHJ96375.1"/>
    <property type="molecule type" value="Genomic_DNA"/>
</dbReference>
<reference evidence="2" key="1">
    <citation type="submission" date="2016-11" db="EMBL/GenBank/DDBJ databases">
        <authorList>
            <person name="Varghese N."/>
            <person name="Submissions S."/>
        </authorList>
    </citation>
    <scope>NUCLEOTIDE SEQUENCE [LARGE SCALE GENOMIC DNA]</scope>
    <source>
        <strain evidence="2">DSM 16219</strain>
    </source>
</reference>
<dbReference type="STRING" id="1121393.SAMN02745216_02618"/>
<dbReference type="AlphaFoldDB" id="A0A1M6NKU3"/>